<proteinExistence type="predicted"/>
<sequence length="37" mass="4414">MFAYLAYYNHDHLHQTFGYHTPHDTRINYSPDFGLVA</sequence>
<evidence type="ECO:0008006" key="3">
    <source>
        <dbReference type="Google" id="ProtNLM"/>
    </source>
</evidence>
<protein>
    <recommendedName>
        <fullName evidence="3">Integrase core domain-containing protein</fullName>
    </recommendedName>
</protein>
<evidence type="ECO:0000313" key="2">
    <source>
        <dbReference type="Proteomes" id="UP000199501"/>
    </source>
</evidence>
<dbReference type="Proteomes" id="UP000199501">
    <property type="component" value="Unassembled WGS sequence"/>
</dbReference>
<organism evidence="1 2">
    <name type="scientific">Actinokineospora iranica</name>
    <dbReference type="NCBI Taxonomy" id="1271860"/>
    <lineage>
        <taxon>Bacteria</taxon>
        <taxon>Bacillati</taxon>
        <taxon>Actinomycetota</taxon>
        <taxon>Actinomycetes</taxon>
        <taxon>Pseudonocardiales</taxon>
        <taxon>Pseudonocardiaceae</taxon>
        <taxon>Actinokineospora</taxon>
    </lineage>
</organism>
<reference evidence="2" key="1">
    <citation type="submission" date="2016-10" db="EMBL/GenBank/DDBJ databases">
        <authorList>
            <person name="Varghese N."/>
            <person name="Submissions S."/>
        </authorList>
    </citation>
    <scope>NUCLEOTIDE SEQUENCE [LARGE SCALE GENOMIC DNA]</scope>
    <source>
        <strain evidence="2">IBRC-M 10403</strain>
    </source>
</reference>
<evidence type="ECO:0000313" key="1">
    <source>
        <dbReference type="EMBL" id="SDD59087.1"/>
    </source>
</evidence>
<keyword evidence="2" id="KW-1185">Reference proteome</keyword>
<accession>A0A1G6W1G3</accession>
<dbReference type="AlphaFoldDB" id="A0A1G6W1G3"/>
<dbReference type="EMBL" id="FMZZ01000013">
    <property type="protein sequence ID" value="SDD59087.1"/>
    <property type="molecule type" value="Genomic_DNA"/>
</dbReference>
<gene>
    <name evidence="1" type="ORF">SAMN05216174_113184</name>
</gene>
<name>A0A1G6W1G3_9PSEU</name>